<accession>A0AC35FE65</accession>
<dbReference type="Proteomes" id="UP000887580">
    <property type="component" value="Unplaced"/>
</dbReference>
<evidence type="ECO:0000313" key="2">
    <source>
        <dbReference type="WBParaSite" id="PS1159_v2.g16530.t1"/>
    </source>
</evidence>
<sequence>MIDNFVKELKTVKKGQTILCQPIEEFAFKLENLIDTGRISDAETLSSKIAEALNIKHKLLQDSIDSVEVYANVKRLIISGILNAEDIIMLQEKYN</sequence>
<dbReference type="WBParaSite" id="PS1159_v2.g16530.t1">
    <property type="protein sequence ID" value="PS1159_v2.g16530.t1"/>
    <property type="gene ID" value="PS1159_v2.g16530"/>
</dbReference>
<reference evidence="2" key="1">
    <citation type="submission" date="2022-11" db="UniProtKB">
        <authorList>
            <consortium name="WormBaseParasite"/>
        </authorList>
    </citation>
    <scope>IDENTIFICATION</scope>
</reference>
<name>A0AC35FE65_9BILA</name>
<proteinExistence type="predicted"/>
<evidence type="ECO:0000313" key="1">
    <source>
        <dbReference type="Proteomes" id="UP000887580"/>
    </source>
</evidence>
<organism evidence="1 2">
    <name type="scientific">Panagrolaimus sp. PS1159</name>
    <dbReference type="NCBI Taxonomy" id="55785"/>
    <lineage>
        <taxon>Eukaryota</taxon>
        <taxon>Metazoa</taxon>
        <taxon>Ecdysozoa</taxon>
        <taxon>Nematoda</taxon>
        <taxon>Chromadorea</taxon>
        <taxon>Rhabditida</taxon>
        <taxon>Tylenchina</taxon>
        <taxon>Panagrolaimomorpha</taxon>
        <taxon>Panagrolaimoidea</taxon>
        <taxon>Panagrolaimidae</taxon>
        <taxon>Panagrolaimus</taxon>
    </lineage>
</organism>
<protein>
    <submittedName>
        <fullName evidence="2">Uncharacterized protein</fullName>
    </submittedName>
</protein>